<dbReference type="Proteomes" id="UP000245283">
    <property type="component" value="Unassembled WGS sequence"/>
</dbReference>
<evidence type="ECO:0000256" key="1">
    <source>
        <dbReference type="SAM" id="Phobius"/>
    </source>
</evidence>
<name>A0A2V1JZZ4_9ACTO</name>
<sequence length="191" mass="21497">MTWLWWLLLGVGLILVVGGVITLRARRIDNLNRNVLKSRRSLEHALTARGQYAHDFAVCGVLDMAGAILLTDAADSCLRAGMDPIVTDGLDTMEKVNYAQENYPDRRDLESNLSRTLRLTVDETDSEGYSDHQRSIAERLDKARLDVVLTRSFHNIHVGQVRRVRGTLLARLFRLAGTAPLPETVDMDDER</sequence>
<gene>
    <name evidence="2" type="ORF">DD236_11200</name>
</gene>
<feature type="transmembrane region" description="Helical" evidence="1">
    <location>
        <begin position="6"/>
        <end position="23"/>
    </location>
</feature>
<keyword evidence="3" id="KW-1185">Reference proteome</keyword>
<keyword evidence="1" id="KW-0812">Transmembrane</keyword>
<keyword evidence="1" id="KW-0472">Membrane</keyword>
<dbReference type="EMBL" id="QETB01000006">
    <property type="protein sequence ID" value="PWF24584.1"/>
    <property type="molecule type" value="Genomic_DNA"/>
</dbReference>
<dbReference type="RefSeq" id="WP_109094480.1">
    <property type="nucleotide sequence ID" value="NZ_QETB01000006.1"/>
</dbReference>
<proteinExistence type="predicted"/>
<evidence type="ECO:0000313" key="3">
    <source>
        <dbReference type="Proteomes" id="UP000245283"/>
    </source>
</evidence>
<reference evidence="3" key="1">
    <citation type="submission" date="2018-05" db="EMBL/GenBank/DDBJ databases">
        <authorList>
            <person name="Li Y."/>
        </authorList>
    </citation>
    <scope>NUCLEOTIDE SEQUENCE [LARGE SCALE GENOMIC DNA]</scope>
    <source>
        <strain evidence="3">sk1b4</strain>
    </source>
</reference>
<accession>A0A2V1JZZ4</accession>
<protein>
    <submittedName>
        <fullName evidence="2">Uncharacterized protein</fullName>
    </submittedName>
</protein>
<dbReference type="AlphaFoldDB" id="A0A2V1JZZ4"/>
<organism evidence="2 3">
    <name type="scientific">Ancrocorticia populi</name>
    <dbReference type="NCBI Taxonomy" id="2175228"/>
    <lineage>
        <taxon>Bacteria</taxon>
        <taxon>Bacillati</taxon>
        <taxon>Actinomycetota</taxon>
        <taxon>Actinomycetes</taxon>
        <taxon>Actinomycetales</taxon>
        <taxon>Actinomycetaceae</taxon>
        <taxon>Ancrocorticia</taxon>
    </lineage>
</organism>
<keyword evidence="1" id="KW-1133">Transmembrane helix</keyword>
<dbReference type="OrthoDB" id="3214694at2"/>
<comment type="caution">
    <text evidence="2">The sequence shown here is derived from an EMBL/GenBank/DDBJ whole genome shotgun (WGS) entry which is preliminary data.</text>
</comment>
<evidence type="ECO:0000313" key="2">
    <source>
        <dbReference type="EMBL" id="PWF24584.1"/>
    </source>
</evidence>